<evidence type="ECO:0000256" key="1">
    <source>
        <dbReference type="SAM" id="MobiDB-lite"/>
    </source>
</evidence>
<dbReference type="RefSeq" id="XP_004223833.1">
    <property type="nucleotide sequence ID" value="XM_004223785.1"/>
</dbReference>
<protein>
    <submittedName>
        <fullName evidence="2">Uncharacterized protein</fullName>
    </submittedName>
</protein>
<sequence>MNYQECLHKFVNAHSDNFRQSFYAVVESSQIECLECPIEKTSTDNFLIKIYINNIIHNIRTFLLTCLSGSVGNILHNTNVDKQEACCYVTADDEGASHDGEGDPTGDAGQSDQSGQPGQSEEGSQNGQKSARQCFNKQEDFLRKCKKVHSLRKSLENAHVRTGDTIGFRDDILRYYI</sequence>
<proteinExistence type="predicted"/>
<dbReference type="PhylomeDB" id="K6UE80"/>
<dbReference type="eggNOG" id="ENOG502QXXW">
    <property type="taxonomic scope" value="Eukaryota"/>
</dbReference>
<dbReference type="GeneID" id="14694259"/>
<dbReference type="VEuPathDB" id="PlasmoDB:PCYB_124520"/>
<dbReference type="OrthoDB" id="391889at2759"/>
<feature type="compositionally biased region" description="Low complexity" evidence="1">
    <location>
        <begin position="106"/>
        <end position="130"/>
    </location>
</feature>
<gene>
    <name evidence="2" type="ORF">PCYB_124520</name>
</gene>
<dbReference type="Proteomes" id="UP000006319">
    <property type="component" value="Chromosome 12"/>
</dbReference>
<dbReference type="KEGG" id="pcy:PCYB_124520"/>
<evidence type="ECO:0000313" key="3">
    <source>
        <dbReference type="Proteomes" id="UP000006319"/>
    </source>
</evidence>
<dbReference type="AlphaFoldDB" id="K6UE80"/>
<reference evidence="2 3" key="1">
    <citation type="journal article" date="2012" name="Nat. Genet.">
        <title>Plasmodium cynomolgi genome sequences provide insight into Plasmodium vivax and the monkey malaria clade.</title>
        <authorList>
            <person name="Tachibana S."/>
            <person name="Sullivan S.A."/>
            <person name="Kawai S."/>
            <person name="Nakamura S."/>
            <person name="Kim H.R."/>
            <person name="Goto N."/>
            <person name="Arisue N."/>
            <person name="Palacpac N.M.Q."/>
            <person name="Honma H."/>
            <person name="Yagi M."/>
            <person name="Tougan T."/>
            <person name="Katakai Y."/>
            <person name="Kaneko O."/>
            <person name="Mita T."/>
            <person name="Kita K."/>
            <person name="Yasutomi Y."/>
            <person name="Sutton P.L."/>
            <person name="Shakhbatyan R."/>
            <person name="Horii T."/>
            <person name="Yasunaga T."/>
            <person name="Barnwell J.W."/>
            <person name="Escalante A.A."/>
            <person name="Carlton J.M."/>
            <person name="Tanabe K."/>
        </authorList>
    </citation>
    <scope>NUCLEOTIDE SEQUENCE [LARGE SCALE GENOMIC DNA]</scope>
    <source>
        <strain evidence="2 3">B</strain>
    </source>
</reference>
<organism evidence="2 3">
    <name type="scientific">Plasmodium cynomolgi (strain B)</name>
    <dbReference type="NCBI Taxonomy" id="1120755"/>
    <lineage>
        <taxon>Eukaryota</taxon>
        <taxon>Sar</taxon>
        <taxon>Alveolata</taxon>
        <taxon>Apicomplexa</taxon>
        <taxon>Aconoidasida</taxon>
        <taxon>Haemosporida</taxon>
        <taxon>Plasmodiidae</taxon>
        <taxon>Plasmodium</taxon>
        <taxon>Plasmodium (Plasmodium)</taxon>
    </lineage>
</organism>
<dbReference type="EMBL" id="DF157104">
    <property type="protein sequence ID" value="GAB67886.1"/>
    <property type="molecule type" value="Genomic_DNA"/>
</dbReference>
<accession>K6UE80</accession>
<keyword evidence="3" id="KW-1185">Reference proteome</keyword>
<name>K6UE80_PLACD</name>
<evidence type="ECO:0000313" key="2">
    <source>
        <dbReference type="EMBL" id="GAB67886.1"/>
    </source>
</evidence>
<dbReference type="OMA" id="ECLHKFV"/>
<feature type="region of interest" description="Disordered" evidence="1">
    <location>
        <begin position="94"/>
        <end position="130"/>
    </location>
</feature>